<keyword evidence="6" id="KW-0966">Cell projection</keyword>
<dbReference type="Proteomes" id="UP001211065">
    <property type="component" value="Unassembled WGS sequence"/>
</dbReference>
<evidence type="ECO:0000256" key="4">
    <source>
        <dbReference type="ARBA" id="ARBA00022803"/>
    </source>
</evidence>
<dbReference type="InterPro" id="IPR011990">
    <property type="entry name" value="TPR-like_helical_dom_sf"/>
</dbReference>
<dbReference type="AlphaFoldDB" id="A0AAD5XY81"/>
<comment type="subcellular location">
    <subcellularLocation>
        <location evidence="1">Cytoplasm</location>
        <location evidence="1">Cytoskeleton</location>
        <location evidence="1">Cilium axoneme</location>
    </subcellularLocation>
</comment>
<evidence type="ECO:0000256" key="9">
    <source>
        <dbReference type="PROSITE-ProRule" id="PRU00339"/>
    </source>
</evidence>
<dbReference type="InterPro" id="IPR040111">
    <property type="entry name" value="ODAD4"/>
</dbReference>
<dbReference type="PROSITE" id="PS50005">
    <property type="entry name" value="TPR"/>
    <property type="match status" value="1"/>
</dbReference>
<dbReference type="GO" id="GO:0005930">
    <property type="term" value="C:axoneme"/>
    <property type="evidence" value="ECO:0007669"/>
    <property type="project" value="UniProtKB-SubCell"/>
</dbReference>
<keyword evidence="4 9" id="KW-0802">TPR repeat</keyword>
<keyword evidence="11" id="KW-1185">Reference proteome</keyword>
<keyword evidence="5" id="KW-0206">Cytoskeleton</keyword>
<sequence>MASKQNNGKIADDVHSELEGPVSSFQSYAAEGDILAKQGDLRKAIEAYTKALEKRPGDKNCLVFRSKCYLQLGDSQSALEDAQESLKEDKEFFKGIFQKAEALYAIGDFEMALVFYHRGNRLRPEFNDFRLGIQKASEAIDNSVGNPDIHKFQAPPNFKKETLIQSEVKDLAAATLNLNNSSKNVDGQAFINTLQPIKGEPISKDPSVRQLLGELYADKVFLEEIANDKDFVSNPNPEISNLVNSALIYLEKRTEFWRQQKPIYARKKEQSNVFVKAVSAKNRRTLHETQKNLKLVEDLKIGSNERLVHQLKIENEEQKNIEATLKLVRNAFKRKDFVCALETTESVIERLGDVLDVDQRKYLLSECYGYLGNIHSEMGNLAQSVLYHKKDLSVSNEIGNFDGLKRSYGNLGIAYVKLKRFREACTMFQARLKVSKKTTCISETAPAKRIIREKFKKLNNNSISVNNIKIDNLEKCWLLHDIARCKLEIGEIEDALNFALESLTYSETSKDKEWILKCKVLVSQIKCYKGNLNESHLLHLQALQLSVELGDKKTQSLIESSLLEIEKREEFSLIKRPKAMTARANNEVETNRRVSILERKKKYHDKEKFLILPNNSFSFKRNNIKVISTVIKSNNSRNNEEKFKLISIKT</sequence>
<evidence type="ECO:0000256" key="6">
    <source>
        <dbReference type="ARBA" id="ARBA00023273"/>
    </source>
</evidence>
<evidence type="ECO:0000256" key="7">
    <source>
        <dbReference type="ARBA" id="ARBA00034139"/>
    </source>
</evidence>
<dbReference type="SMART" id="SM00028">
    <property type="entry name" value="TPR"/>
    <property type="match status" value="6"/>
</dbReference>
<dbReference type="Gene3D" id="1.25.40.10">
    <property type="entry name" value="Tetratricopeptide repeat domain"/>
    <property type="match status" value="3"/>
</dbReference>
<reference evidence="10" key="1">
    <citation type="submission" date="2020-05" db="EMBL/GenBank/DDBJ databases">
        <title>Phylogenomic resolution of chytrid fungi.</title>
        <authorList>
            <person name="Stajich J.E."/>
            <person name="Amses K."/>
            <person name="Simmons R."/>
            <person name="Seto K."/>
            <person name="Myers J."/>
            <person name="Bonds A."/>
            <person name="Quandt C.A."/>
            <person name="Barry K."/>
            <person name="Liu P."/>
            <person name="Grigoriev I."/>
            <person name="Longcore J.E."/>
            <person name="James T.Y."/>
        </authorList>
    </citation>
    <scope>NUCLEOTIDE SEQUENCE</scope>
    <source>
        <strain evidence="10">JEL0476</strain>
    </source>
</reference>
<dbReference type="Pfam" id="PF07719">
    <property type="entry name" value="TPR_2"/>
    <property type="match status" value="1"/>
</dbReference>
<evidence type="ECO:0000256" key="5">
    <source>
        <dbReference type="ARBA" id="ARBA00023212"/>
    </source>
</evidence>
<evidence type="ECO:0000256" key="1">
    <source>
        <dbReference type="ARBA" id="ARBA00004430"/>
    </source>
</evidence>
<dbReference type="EMBL" id="JADGJW010000065">
    <property type="protein sequence ID" value="KAJ3225287.1"/>
    <property type="molecule type" value="Genomic_DNA"/>
</dbReference>
<name>A0AAD5XY81_9FUNG</name>
<dbReference type="PANTHER" id="PTHR23040">
    <property type="match status" value="1"/>
</dbReference>
<evidence type="ECO:0000313" key="10">
    <source>
        <dbReference type="EMBL" id="KAJ3225287.1"/>
    </source>
</evidence>
<feature type="repeat" description="TPR" evidence="9">
    <location>
        <begin position="25"/>
        <end position="58"/>
    </location>
</feature>
<dbReference type="InterPro" id="IPR013105">
    <property type="entry name" value="TPR_2"/>
</dbReference>
<proteinExistence type="predicted"/>
<keyword evidence="3" id="KW-0677">Repeat</keyword>
<evidence type="ECO:0000313" key="11">
    <source>
        <dbReference type="Proteomes" id="UP001211065"/>
    </source>
</evidence>
<evidence type="ECO:0000256" key="2">
    <source>
        <dbReference type="ARBA" id="ARBA00022490"/>
    </source>
</evidence>
<dbReference type="SUPFAM" id="SSF48452">
    <property type="entry name" value="TPR-like"/>
    <property type="match status" value="3"/>
</dbReference>
<evidence type="ECO:0000256" key="8">
    <source>
        <dbReference type="ARBA" id="ARBA00034143"/>
    </source>
</evidence>
<evidence type="ECO:0000256" key="3">
    <source>
        <dbReference type="ARBA" id="ARBA00022737"/>
    </source>
</evidence>
<dbReference type="InterPro" id="IPR019734">
    <property type="entry name" value="TPR_rpt"/>
</dbReference>
<organism evidence="10 11">
    <name type="scientific">Clydaea vesicula</name>
    <dbReference type="NCBI Taxonomy" id="447962"/>
    <lineage>
        <taxon>Eukaryota</taxon>
        <taxon>Fungi</taxon>
        <taxon>Fungi incertae sedis</taxon>
        <taxon>Chytridiomycota</taxon>
        <taxon>Chytridiomycota incertae sedis</taxon>
        <taxon>Chytridiomycetes</taxon>
        <taxon>Lobulomycetales</taxon>
        <taxon>Lobulomycetaceae</taxon>
        <taxon>Clydaea</taxon>
    </lineage>
</organism>
<comment type="caution">
    <text evidence="10">The sequence shown here is derived from an EMBL/GenBank/DDBJ whole genome shotgun (WGS) entry which is preliminary data.</text>
</comment>
<gene>
    <name evidence="10" type="primary">TTC25_3</name>
    <name evidence="10" type="ORF">HK099_007022</name>
</gene>
<accession>A0AAD5XY81</accession>
<keyword evidence="2" id="KW-0963">Cytoplasm</keyword>
<dbReference type="PANTHER" id="PTHR23040:SF1">
    <property type="entry name" value="OUTER DYNEIN ARM-DOCKING COMPLEX SUBUNIT 4"/>
    <property type="match status" value="1"/>
</dbReference>
<protein>
    <recommendedName>
        <fullName evidence="7">Outer dynein arm-docking complex subunit 4</fullName>
    </recommendedName>
    <alternativeName>
        <fullName evidence="8">Tetratricopeptide repeat protein 25</fullName>
    </alternativeName>
</protein>